<evidence type="ECO:0000256" key="6">
    <source>
        <dbReference type="PROSITE-ProRule" id="PRU00552"/>
    </source>
</evidence>
<dbReference type="PANTHER" id="PTHR47959:SF17">
    <property type="entry name" value="ATP-DEPENDENT RNA HELICASE DEAD BOX FAMILY"/>
    <property type="match status" value="1"/>
</dbReference>
<dbReference type="GO" id="GO:0005524">
    <property type="term" value="F:ATP binding"/>
    <property type="evidence" value="ECO:0007669"/>
    <property type="project" value="UniProtKB-KW"/>
</dbReference>
<dbReference type="InterPro" id="IPR001650">
    <property type="entry name" value="Helicase_C-like"/>
</dbReference>
<dbReference type="AlphaFoldDB" id="A0A242U8C0"/>
<evidence type="ECO:0000313" key="12">
    <source>
        <dbReference type="EMBL" id="OTU28041.1"/>
    </source>
</evidence>
<evidence type="ECO:0000259" key="10">
    <source>
        <dbReference type="PROSITE" id="PS51194"/>
    </source>
</evidence>
<accession>A0A242U8C0</accession>
<feature type="domain" description="DEAD-box RNA helicase Q" evidence="11">
    <location>
        <begin position="3"/>
        <end position="31"/>
    </location>
</feature>
<dbReference type="EMBL" id="NGIR01000024">
    <property type="protein sequence ID" value="OTU28041.1"/>
    <property type="molecule type" value="Genomic_DNA"/>
</dbReference>
<dbReference type="InterPro" id="IPR014001">
    <property type="entry name" value="Helicase_ATP-bd"/>
</dbReference>
<dbReference type="Pfam" id="PF00271">
    <property type="entry name" value="Helicase_C"/>
    <property type="match status" value="1"/>
</dbReference>
<dbReference type="GO" id="GO:0003724">
    <property type="term" value="F:RNA helicase activity"/>
    <property type="evidence" value="ECO:0007669"/>
    <property type="project" value="InterPro"/>
</dbReference>
<dbReference type="GO" id="GO:0005829">
    <property type="term" value="C:cytosol"/>
    <property type="evidence" value="ECO:0007669"/>
    <property type="project" value="TreeGrafter"/>
</dbReference>
<protein>
    <submittedName>
        <fullName evidence="12">DEAD/DEAH box helicase</fullName>
    </submittedName>
</protein>
<evidence type="ECO:0000259" key="9">
    <source>
        <dbReference type="PROSITE" id="PS51192"/>
    </source>
</evidence>
<evidence type="ECO:0000256" key="7">
    <source>
        <dbReference type="RuleBase" id="RU000492"/>
    </source>
</evidence>
<dbReference type="CDD" id="cd18787">
    <property type="entry name" value="SF2_C_DEAD"/>
    <property type="match status" value="1"/>
</dbReference>
<feature type="domain" description="Helicase ATP-binding" evidence="9">
    <location>
        <begin position="34"/>
        <end position="216"/>
    </location>
</feature>
<name>A0A242U8C0_ACIPI</name>
<dbReference type="GO" id="GO:0003676">
    <property type="term" value="F:nucleic acid binding"/>
    <property type="evidence" value="ECO:0007669"/>
    <property type="project" value="InterPro"/>
</dbReference>
<dbReference type="Gene3D" id="3.40.50.300">
    <property type="entry name" value="P-loop containing nucleotide triphosphate hydrolases"/>
    <property type="match status" value="2"/>
</dbReference>
<evidence type="ECO:0000313" key="13">
    <source>
        <dbReference type="Proteomes" id="UP000195162"/>
    </source>
</evidence>
<gene>
    <name evidence="12" type="ORF">CAT59_10485</name>
</gene>
<proteinExistence type="inferred from homology"/>
<dbReference type="SUPFAM" id="SSF52540">
    <property type="entry name" value="P-loop containing nucleoside triphosphate hydrolases"/>
    <property type="match status" value="1"/>
</dbReference>
<dbReference type="Proteomes" id="UP000195162">
    <property type="component" value="Unassembled WGS sequence"/>
</dbReference>
<dbReference type="InterPro" id="IPR000629">
    <property type="entry name" value="RNA-helicase_DEAD-box_CS"/>
</dbReference>
<dbReference type="SMART" id="SM00490">
    <property type="entry name" value="HELICc"/>
    <property type="match status" value="1"/>
</dbReference>
<evidence type="ECO:0000256" key="4">
    <source>
        <dbReference type="ARBA" id="ARBA00022840"/>
    </source>
</evidence>
<organism evidence="12 13">
    <name type="scientific">Acinetobacter pittii</name>
    <name type="common">Acinetobacter genomosp. 3</name>
    <dbReference type="NCBI Taxonomy" id="48296"/>
    <lineage>
        <taxon>Bacteria</taxon>
        <taxon>Pseudomonadati</taxon>
        <taxon>Pseudomonadota</taxon>
        <taxon>Gammaproteobacteria</taxon>
        <taxon>Moraxellales</taxon>
        <taxon>Moraxellaceae</taxon>
        <taxon>Acinetobacter</taxon>
        <taxon>Acinetobacter calcoaceticus/baumannii complex</taxon>
    </lineage>
</organism>
<dbReference type="Pfam" id="PF00270">
    <property type="entry name" value="DEAD"/>
    <property type="match status" value="1"/>
</dbReference>
<keyword evidence="4 7" id="KW-0067">ATP-binding</keyword>
<feature type="region of interest" description="Disordered" evidence="8">
    <location>
        <begin position="381"/>
        <end position="611"/>
    </location>
</feature>
<reference evidence="12 13" key="1">
    <citation type="submission" date="2017-05" db="EMBL/GenBank/DDBJ databases">
        <authorList>
            <person name="Song R."/>
            <person name="Chenine A.L."/>
            <person name="Ruprecht R.M."/>
        </authorList>
    </citation>
    <scope>NUCLEOTIDE SEQUENCE [LARGE SCALE GENOMIC DNA]</scope>
    <source>
        <strain evidence="12 13">ARLG1955</strain>
    </source>
</reference>
<dbReference type="InterPro" id="IPR011545">
    <property type="entry name" value="DEAD/DEAH_box_helicase_dom"/>
</dbReference>
<evidence type="ECO:0000256" key="3">
    <source>
        <dbReference type="ARBA" id="ARBA00022806"/>
    </source>
</evidence>
<evidence type="ECO:0000256" key="2">
    <source>
        <dbReference type="ARBA" id="ARBA00022801"/>
    </source>
</evidence>
<dbReference type="CDD" id="cd00268">
    <property type="entry name" value="DEADc"/>
    <property type="match status" value="1"/>
</dbReference>
<dbReference type="PROSITE" id="PS51194">
    <property type="entry name" value="HELICASE_CTER"/>
    <property type="match status" value="1"/>
</dbReference>
<dbReference type="PROSITE" id="PS51195">
    <property type="entry name" value="Q_MOTIF"/>
    <property type="match status" value="1"/>
</dbReference>
<dbReference type="GO" id="GO:0016787">
    <property type="term" value="F:hydrolase activity"/>
    <property type="evidence" value="ECO:0007669"/>
    <property type="project" value="UniProtKB-KW"/>
</dbReference>
<keyword evidence="2 7" id="KW-0378">Hydrolase</keyword>
<dbReference type="PANTHER" id="PTHR47959">
    <property type="entry name" value="ATP-DEPENDENT RNA HELICASE RHLE-RELATED"/>
    <property type="match status" value="1"/>
</dbReference>
<keyword evidence="3 7" id="KW-0347">Helicase</keyword>
<dbReference type="InterPro" id="IPR027417">
    <property type="entry name" value="P-loop_NTPase"/>
</dbReference>
<feature type="compositionally biased region" description="Basic and acidic residues" evidence="8">
    <location>
        <begin position="421"/>
        <end position="611"/>
    </location>
</feature>
<dbReference type="InterPro" id="IPR014014">
    <property type="entry name" value="RNA_helicase_DEAD_Q_motif"/>
</dbReference>
<feature type="domain" description="Helicase C-terminal" evidence="10">
    <location>
        <begin position="244"/>
        <end position="388"/>
    </location>
</feature>
<dbReference type="SMART" id="SM00487">
    <property type="entry name" value="DEXDc"/>
    <property type="match status" value="1"/>
</dbReference>
<feature type="short sequence motif" description="Q motif" evidence="6">
    <location>
        <begin position="3"/>
        <end position="31"/>
    </location>
</feature>
<keyword evidence="1 7" id="KW-0547">Nucleotide-binding</keyword>
<dbReference type="PROSITE" id="PS00039">
    <property type="entry name" value="DEAD_ATP_HELICASE"/>
    <property type="match status" value="1"/>
</dbReference>
<dbReference type="InterPro" id="IPR044742">
    <property type="entry name" value="DEAD/DEAH_RhlB"/>
</dbReference>
<sequence length="611" mass="68770">MSKTFAEFSLHETLQQALEGLGFTTPTPVQEQSIPAALEGKDLLVSSQTGSGKTAAFLLPTLHNLAGQETFVPFKERMKAVTQPNILVLCPTRELAQQVSQDAIAFVRHMKGVRIAAIMGGMPFGKQIQQLKGAQVIVATPGRLLDLVNRRQLKLDKVEALIVDEADRMLDLGFSEDLEAISDLAGNRRQTLMFSATFADRIIRLAERMMNEPERIAIETGHSTNTDITQTLHWTDGFEHKKKLLTHWLADETLDQAVVFASTQEDTDMLAEELAEAGHSVVALHGAMPQTVRNRRLRSIREGRAKILVATDVAARGLDVPTISHVINFGLPMKHEDYVHRIGRTGRAGRTGQAITLATYRERGKIRALEDYLDARLSVSEIEGLEPSPPPARSGRDGGGRGRGGNGGRDGRRGGGFGGGRRFEGESNFKRREGGRDDRPRRSFDDKPRGERPSFGGEDRPRREFNSDRPRREFNSDRPRREGGFNDKPRFDSNDDNRGNRVDYKPRRENGFGDRPKRTFGGEDRPRRSFDDKPRGERPSFGGEDRPRREFNSDRPRREGGFNDKPRRSFDDKPRGERPAFGGEDRPKRSFGGEDRPRRSFDDKPRRKFDR</sequence>
<evidence type="ECO:0000256" key="5">
    <source>
        <dbReference type="ARBA" id="ARBA00038437"/>
    </source>
</evidence>
<evidence type="ECO:0000256" key="1">
    <source>
        <dbReference type="ARBA" id="ARBA00022741"/>
    </source>
</evidence>
<dbReference type="PROSITE" id="PS51192">
    <property type="entry name" value="HELICASE_ATP_BIND_1"/>
    <property type="match status" value="1"/>
</dbReference>
<dbReference type="InterPro" id="IPR050079">
    <property type="entry name" value="DEAD_box_RNA_helicase"/>
</dbReference>
<comment type="caution">
    <text evidence="12">The sequence shown here is derived from an EMBL/GenBank/DDBJ whole genome shotgun (WGS) entry which is preliminary data.</text>
</comment>
<evidence type="ECO:0000259" key="11">
    <source>
        <dbReference type="PROSITE" id="PS51195"/>
    </source>
</evidence>
<feature type="compositionally biased region" description="Gly residues" evidence="8">
    <location>
        <begin position="401"/>
        <end position="420"/>
    </location>
</feature>
<evidence type="ECO:0000256" key="8">
    <source>
        <dbReference type="SAM" id="MobiDB-lite"/>
    </source>
</evidence>
<dbReference type="RefSeq" id="WP_086265765.1">
    <property type="nucleotide sequence ID" value="NZ_JADWOJ010000004.1"/>
</dbReference>
<comment type="similarity">
    <text evidence="5 7">Belongs to the DEAD box helicase family.</text>
</comment>